<dbReference type="Pfam" id="PF04261">
    <property type="entry name" value="Dyp_perox_N"/>
    <property type="match status" value="1"/>
</dbReference>
<sequence length="414" mass="45616">MTDAKFWPALRRRRFLAGSVALGGLCPAVAGAEAAHADQERDRSPGAIGLSHQPGIVTPQQPHAYFITFDVTTDKREALVKMLRAWSEAADRLMAGKNMPGLVDSDETDGLGQRDLTITIGFGPTLFIKEGKDRFGLASHRPAALADLPRFTGDQLVPARSGGDLCVQCCADDPQTTLHASRILTRLAYDIATPRWAQAGFLPNFGKGKTPRNLMGFKDGTINPDAQNPKTADRYIWAAASDLPWMQGGSYLVARIIRVALEHWDWTPVAFQEETMGRQKLSGAPIGGHDEFEPLTLTQKDHDGNPVTVQNSHARLAAPEENGGAQILRRAYSYDNGLSYTAERWPPWRQGMEMDAGLLFLSWQQDPRTGFVRIFEKMSKFDMINQYTTHIGGGLFACPGRRDGEFVGQTLFES</sequence>
<evidence type="ECO:0000313" key="12">
    <source>
        <dbReference type="Proteomes" id="UP000027583"/>
    </source>
</evidence>
<evidence type="ECO:0000256" key="8">
    <source>
        <dbReference type="SAM" id="SignalP"/>
    </source>
</evidence>
<dbReference type="InterPro" id="IPR006311">
    <property type="entry name" value="TAT_signal"/>
</dbReference>
<protein>
    <submittedName>
        <fullName evidence="11">Dyp-type peroxidase family protein</fullName>
    </submittedName>
</protein>
<evidence type="ECO:0000313" key="11">
    <source>
        <dbReference type="EMBL" id="CDG40356.1"/>
    </source>
</evidence>
<dbReference type="NCBIfam" id="TIGR01413">
    <property type="entry name" value="Dyp_perox_fam"/>
    <property type="match status" value="1"/>
</dbReference>
<dbReference type="SUPFAM" id="SSF54909">
    <property type="entry name" value="Dimeric alpha+beta barrel"/>
    <property type="match status" value="1"/>
</dbReference>
<dbReference type="PROSITE" id="PS51318">
    <property type="entry name" value="TAT"/>
    <property type="match status" value="1"/>
</dbReference>
<evidence type="ECO:0000256" key="4">
    <source>
        <dbReference type="ARBA" id="ARBA00022723"/>
    </source>
</evidence>
<feature type="domain" description="Dyp-type peroxidase C-terminal" evidence="10">
    <location>
        <begin position="210"/>
        <end position="400"/>
    </location>
</feature>
<dbReference type="InterPro" id="IPR048328">
    <property type="entry name" value="Dyp_perox_C"/>
</dbReference>
<evidence type="ECO:0000256" key="3">
    <source>
        <dbReference type="ARBA" id="ARBA00022617"/>
    </source>
</evidence>
<evidence type="ECO:0000259" key="10">
    <source>
        <dbReference type="Pfam" id="PF20628"/>
    </source>
</evidence>
<evidence type="ECO:0000256" key="7">
    <source>
        <dbReference type="ARBA" id="ARBA00023004"/>
    </source>
</evidence>
<dbReference type="PROSITE" id="PS51404">
    <property type="entry name" value="DYP_PEROXIDASE"/>
    <property type="match status" value="1"/>
</dbReference>
<evidence type="ECO:0000256" key="1">
    <source>
        <dbReference type="ARBA" id="ARBA00001970"/>
    </source>
</evidence>
<feature type="signal peptide" evidence="8">
    <location>
        <begin position="1"/>
        <end position="30"/>
    </location>
</feature>
<proteinExistence type="predicted"/>
<dbReference type="GO" id="GO:0046872">
    <property type="term" value="F:metal ion binding"/>
    <property type="evidence" value="ECO:0007669"/>
    <property type="project" value="UniProtKB-KW"/>
</dbReference>
<dbReference type="RefSeq" id="WP_035444233.1">
    <property type="nucleotide sequence ID" value="NZ_CBLX010000016.1"/>
</dbReference>
<keyword evidence="4" id="KW-0479">Metal-binding</keyword>
<name>A0A060QL08_9PROT</name>
<dbReference type="InterPro" id="IPR011008">
    <property type="entry name" value="Dimeric_a/b-barrel"/>
</dbReference>
<evidence type="ECO:0000256" key="5">
    <source>
        <dbReference type="ARBA" id="ARBA00022729"/>
    </source>
</evidence>
<dbReference type="PANTHER" id="PTHR30521:SF4">
    <property type="entry name" value="DEFERROCHELATASE"/>
    <property type="match status" value="1"/>
</dbReference>
<accession>A0A060QL08</accession>
<dbReference type="EMBL" id="CBLX010000016">
    <property type="protein sequence ID" value="CDG40356.1"/>
    <property type="molecule type" value="Genomic_DNA"/>
</dbReference>
<keyword evidence="7" id="KW-0408">Iron</keyword>
<dbReference type="Proteomes" id="UP000027583">
    <property type="component" value="Unassembled WGS sequence"/>
</dbReference>
<organism evidence="11 12">
    <name type="scientific">Asaia bogorensis</name>
    <dbReference type="NCBI Taxonomy" id="91915"/>
    <lineage>
        <taxon>Bacteria</taxon>
        <taxon>Pseudomonadati</taxon>
        <taxon>Pseudomonadota</taxon>
        <taxon>Alphaproteobacteria</taxon>
        <taxon>Acetobacterales</taxon>
        <taxon>Acetobacteraceae</taxon>
        <taxon>Asaia</taxon>
    </lineage>
</organism>
<dbReference type="InterPro" id="IPR006314">
    <property type="entry name" value="Dyp_peroxidase"/>
</dbReference>
<reference evidence="11 12" key="2">
    <citation type="journal article" date="2014" name="PLoS ONE">
        <title>Evolution of mitochondria reconstructed from the energy metabolism of living bacteria.</title>
        <authorList>
            <person name="Degli Esposti M."/>
            <person name="Chouaia B."/>
            <person name="Comandatore F."/>
            <person name="Crotti E."/>
            <person name="Sassera D."/>
            <person name="Lievens P.M."/>
            <person name="Daffonchio D."/>
            <person name="Bandi C."/>
        </authorList>
    </citation>
    <scope>NUCLEOTIDE SEQUENCE [LARGE SCALE GENOMIC DNA]</scope>
    <source>
        <strain evidence="11 12">SF2.1</strain>
    </source>
</reference>
<evidence type="ECO:0000256" key="6">
    <source>
        <dbReference type="ARBA" id="ARBA00023002"/>
    </source>
</evidence>
<feature type="domain" description="Dyp-type peroxidase N-terminal" evidence="9">
    <location>
        <begin position="53"/>
        <end position="201"/>
    </location>
</feature>
<evidence type="ECO:0000256" key="2">
    <source>
        <dbReference type="ARBA" id="ARBA00022559"/>
    </source>
</evidence>
<keyword evidence="3" id="KW-0349">Heme</keyword>
<dbReference type="GO" id="GO:0004601">
    <property type="term" value="F:peroxidase activity"/>
    <property type="evidence" value="ECO:0007669"/>
    <property type="project" value="UniProtKB-KW"/>
</dbReference>
<dbReference type="GO" id="GO:0020037">
    <property type="term" value="F:heme binding"/>
    <property type="evidence" value="ECO:0007669"/>
    <property type="project" value="InterPro"/>
</dbReference>
<dbReference type="GO" id="GO:0005829">
    <property type="term" value="C:cytosol"/>
    <property type="evidence" value="ECO:0007669"/>
    <property type="project" value="TreeGrafter"/>
</dbReference>
<comment type="cofactor">
    <cofactor evidence="1">
        <name>heme b</name>
        <dbReference type="ChEBI" id="CHEBI:60344"/>
    </cofactor>
</comment>
<dbReference type="eggNOG" id="COG2837">
    <property type="taxonomic scope" value="Bacteria"/>
</dbReference>
<dbReference type="InterPro" id="IPR048327">
    <property type="entry name" value="Dyp_perox_N"/>
</dbReference>
<keyword evidence="5 8" id="KW-0732">Signal</keyword>
<gene>
    <name evidence="11" type="ORF">ASAP_2311</name>
</gene>
<dbReference type="Pfam" id="PF20628">
    <property type="entry name" value="Dyp_perox_C"/>
    <property type="match status" value="1"/>
</dbReference>
<keyword evidence="6" id="KW-0560">Oxidoreductase</keyword>
<evidence type="ECO:0000259" key="9">
    <source>
        <dbReference type="Pfam" id="PF04261"/>
    </source>
</evidence>
<comment type="caution">
    <text evidence="11">The sequence shown here is derived from an EMBL/GenBank/DDBJ whole genome shotgun (WGS) entry which is preliminary data.</text>
</comment>
<reference evidence="11 12" key="1">
    <citation type="journal article" date="2014" name="Genome Biol. Evol.">
        <title>Acetic acid bacteria genomes reveal functional traits for adaptation to life in insect guts.</title>
        <authorList>
            <person name="Chouaia B."/>
            <person name="Gaiarsa S."/>
            <person name="Crotti E."/>
            <person name="Comandatore F."/>
            <person name="Degli Esposti M."/>
            <person name="Ricci I."/>
            <person name="Alma A."/>
            <person name="Favia G."/>
            <person name="Bandi C."/>
            <person name="Daffonchio D."/>
        </authorList>
    </citation>
    <scope>NUCLEOTIDE SEQUENCE [LARGE SCALE GENOMIC DNA]</scope>
    <source>
        <strain evidence="11 12">SF2.1</strain>
    </source>
</reference>
<dbReference type="AlphaFoldDB" id="A0A060QL08"/>
<feature type="chain" id="PRO_5001589310" evidence="8">
    <location>
        <begin position="31"/>
        <end position="414"/>
    </location>
</feature>
<keyword evidence="2 11" id="KW-0575">Peroxidase</keyword>
<dbReference type="PANTHER" id="PTHR30521">
    <property type="entry name" value="DEFERROCHELATASE/PEROXIDASE"/>
    <property type="match status" value="1"/>
</dbReference>